<dbReference type="PANTHER" id="PTHR22896">
    <property type="entry name" value="CDK5 AND ABL1 ENZYME SUBSTRATE 1"/>
    <property type="match status" value="1"/>
</dbReference>
<dbReference type="InterPro" id="IPR012388">
    <property type="entry name" value="CABLES1/2"/>
</dbReference>
<accession>A0A9W7XNG6</accession>
<organism evidence="3 4">
    <name type="scientific">Coemansia asiatica</name>
    <dbReference type="NCBI Taxonomy" id="1052880"/>
    <lineage>
        <taxon>Eukaryota</taxon>
        <taxon>Fungi</taxon>
        <taxon>Fungi incertae sedis</taxon>
        <taxon>Zoopagomycota</taxon>
        <taxon>Kickxellomycotina</taxon>
        <taxon>Kickxellomycetes</taxon>
        <taxon>Kickxellales</taxon>
        <taxon>Kickxellaceae</taxon>
        <taxon>Coemansia</taxon>
    </lineage>
</organism>
<feature type="domain" description="Cyclin N-terminal" evidence="2">
    <location>
        <begin position="320"/>
        <end position="381"/>
    </location>
</feature>
<dbReference type="GO" id="GO:0051726">
    <property type="term" value="P:regulation of cell cycle"/>
    <property type="evidence" value="ECO:0007669"/>
    <property type="project" value="InterPro"/>
</dbReference>
<evidence type="ECO:0000313" key="4">
    <source>
        <dbReference type="Proteomes" id="UP001145021"/>
    </source>
</evidence>
<dbReference type="InterPro" id="IPR036915">
    <property type="entry name" value="Cyclin-like_sf"/>
</dbReference>
<dbReference type="InterPro" id="IPR006671">
    <property type="entry name" value="Cyclin_N"/>
</dbReference>
<evidence type="ECO:0000313" key="3">
    <source>
        <dbReference type="EMBL" id="KAJ1646263.1"/>
    </source>
</evidence>
<sequence>MSRSSQEIDTEIKIQCTRPALKCQEISEKCLDDDAYMNIDVDRVRKERTEKALRFLTSITTSNVAAEANKNNMQNASRNVNARLDFDPQGILETSVSGGYLRNSEAGDNAYNTESKQRLGNSSGGVQSYGAGYINALTTSNSYSSEGGNMSFDYGHYRRVSYNQIDHNEPRNAYHPTEFSLMKPSSFPMVFASIKPFVGKGDERGRYGSGGGGSTADGAQKAGAAANKKDQSFAYLLYQLRTLAPEAEHESSSAGGNFYQPNRLDDPGLHKGLQRTVLGLTGYMGTVFEYTRPDDLRQELNDHFRETHPEIYAVGLTLDQIRRLRAHMLRVTREQDLELSTAAIGWVYFEKLIWKGYVTKDNRKLVAAVCLFLALKINESREVPISRSLQRPRIRIMVSNSHAA</sequence>
<evidence type="ECO:0000259" key="2">
    <source>
        <dbReference type="Pfam" id="PF00134"/>
    </source>
</evidence>
<evidence type="ECO:0000256" key="1">
    <source>
        <dbReference type="SAM" id="MobiDB-lite"/>
    </source>
</evidence>
<comment type="caution">
    <text evidence="3">The sequence shown here is derived from an EMBL/GenBank/DDBJ whole genome shotgun (WGS) entry which is preliminary data.</text>
</comment>
<dbReference type="EMBL" id="JANBOH010000068">
    <property type="protein sequence ID" value="KAJ1646263.1"/>
    <property type="molecule type" value="Genomic_DNA"/>
</dbReference>
<keyword evidence="4" id="KW-1185">Reference proteome</keyword>
<dbReference type="AlphaFoldDB" id="A0A9W7XNG6"/>
<dbReference type="Proteomes" id="UP001145021">
    <property type="component" value="Unassembled WGS sequence"/>
</dbReference>
<reference evidence="3" key="1">
    <citation type="submission" date="2022-07" db="EMBL/GenBank/DDBJ databases">
        <title>Phylogenomic reconstructions and comparative analyses of Kickxellomycotina fungi.</title>
        <authorList>
            <person name="Reynolds N.K."/>
            <person name="Stajich J.E."/>
            <person name="Barry K."/>
            <person name="Grigoriev I.V."/>
            <person name="Crous P."/>
            <person name="Smith M.E."/>
        </authorList>
    </citation>
    <scope>NUCLEOTIDE SEQUENCE</scope>
    <source>
        <strain evidence="3">NBRC 105413</strain>
    </source>
</reference>
<protein>
    <recommendedName>
        <fullName evidence="2">Cyclin N-terminal domain-containing protein</fullName>
    </recommendedName>
</protein>
<feature type="region of interest" description="Disordered" evidence="1">
    <location>
        <begin position="202"/>
        <end position="223"/>
    </location>
</feature>
<dbReference type="Gene3D" id="1.10.472.10">
    <property type="entry name" value="Cyclin-like"/>
    <property type="match status" value="1"/>
</dbReference>
<dbReference type="PANTHER" id="PTHR22896:SF0">
    <property type="entry name" value="CYCLIN N-TERMINAL DOMAIN-CONTAINING PROTEIN"/>
    <property type="match status" value="1"/>
</dbReference>
<dbReference type="SUPFAM" id="SSF47954">
    <property type="entry name" value="Cyclin-like"/>
    <property type="match status" value="1"/>
</dbReference>
<gene>
    <name evidence="3" type="ORF">LPJ64_002233</name>
</gene>
<dbReference type="Pfam" id="PF00134">
    <property type="entry name" value="Cyclin_N"/>
    <property type="match status" value="1"/>
</dbReference>
<proteinExistence type="predicted"/>
<name>A0A9W7XNG6_9FUNG</name>